<dbReference type="EMBL" id="KM923742">
    <property type="protein sequence ID" value="AJS09400.1"/>
    <property type="molecule type" value="Genomic_DNA"/>
</dbReference>
<sequence length="76" mass="8625">MYEKVKSLLTDVFKVPEDQITPQATLEDLGMDSLAAVEFALALEKDFQVEVSDDEVLELERLDLIVELVERRARAS</sequence>
<keyword evidence="5" id="KW-0443">Lipid metabolism</keyword>
<organism evidence="8">
    <name type="scientific">Streptomyces sp. HKI 118</name>
    <dbReference type="NCBI Taxonomy" id="1620375"/>
    <lineage>
        <taxon>Bacteria</taxon>
        <taxon>Bacillati</taxon>
        <taxon>Actinomycetota</taxon>
        <taxon>Actinomycetes</taxon>
        <taxon>Kitasatosporales</taxon>
        <taxon>Streptomycetaceae</taxon>
        <taxon>Streptomyces</taxon>
    </lineage>
</organism>
<dbReference type="PROSITE" id="PS50075">
    <property type="entry name" value="CARRIER"/>
    <property type="match status" value="1"/>
</dbReference>
<dbReference type="PANTHER" id="PTHR20863:SF76">
    <property type="entry name" value="CARRIER DOMAIN-CONTAINING PROTEIN"/>
    <property type="match status" value="1"/>
</dbReference>
<evidence type="ECO:0000256" key="6">
    <source>
        <dbReference type="ARBA" id="ARBA00023160"/>
    </source>
</evidence>
<dbReference type="InterPro" id="IPR003231">
    <property type="entry name" value="ACP"/>
</dbReference>
<evidence type="ECO:0000256" key="5">
    <source>
        <dbReference type="ARBA" id="ARBA00023098"/>
    </source>
</evidence>
<evidence type="ECO:0000256" key="2">
    <source>
        <dbReference type="ARBA" id="ARBA00022516"/>
    </source>
</evidence>
<dbReference type="InterPro" id="IPR020806">
    <property type="entry name" value="PKS_PP-bd"/>
</dbReference>
<keyword evidence="3" id="KW-0597">Phosphoprotein</keyword>
<dbReference type="GO" id="GO:0017000">
    <property type="term" value="P:antibiotic biosynthetic process"/>
    <property type="evidence" value="ECO:0007669"/>
    <property type="project" value="UniProtKB-ARBA"/>
</dbReference>
<evidence type="ECO:0000256" key="4">
    <source>
        <dbReference type="ARBA" id="ARBA00022832"/>
    </source>
</evidence>
<evidence type="ECO:0000256" key="1">
    <source>
        <dbReference type="ARBA" id="ARBA00022450"/>
    </source>
</evidence>
<dbReference type="AlphaFoldDB" id="A0A0D3RLC1"/>
<protein>
    <submittedName>
        <fullName evidence="8">Acyl-carrier protein</fullName>
    </submittedName>
</protein>
<keyword evidence="2" id="KW-0444">Lipid biosynthesis</keyword>
<dbReference type="GO" id="GO:0000036">
    <property type="term" value="F:acyl carrier activity"/>
    <property type="evidence" value="ECO:0007669"/>
    <property type="project" value="TreeGrafter"/>
</dbReference>
<reference evidence="8" key="1">
    <citation type="journal article" date="2015" name="Angew. Chem. Int. Ed. Engl.">
        <title>Insights into the pamamycin biosynthesis.</title>
        <authorList>
            <person name="Rebets Y."/>
            <person name="Brotz E."/>
            <person name="Manderscheid N."/>
            <person name="Tokovenko B."/>
            <person name="Myronovskyi M."/>
            <person name="Metz P."/>
            <person name="Petzke L."/>
            <person name="Luzhetskyy A."/>
        </authorList>
    </citation>
    <scope>NUCLEOTIDE SEQUENCE</scope>
</reference>
<evidence type="ECO:0000256" key="3">
    <source>
        <dbReference type="ARBA" id="ARBA00022553"/>
    </source>
</evidence>
<dbReference type="Pfam" id="PF00550">
    <property type="entry name" value="PP-binding"/>
    <property type="match status" value="1"/>
</dbReference>
<proteinExistence type="predicted"/>
<dbReference type="InterPro" id="IPR036736">
    <property type="entry name" value="ACP-like_sf"/>
</dbReference>
<feature type="domain" description="Carrier" evidence="7">
    <location>
        <begin position="1"/>
        <end position="73"/>
    </location>
</feature>
<dbReference type="GO" id="GO:0005829">
    <property type="term" value="C:cytosol"/>
    <property type="evidence" value="ECO:0007669"/>
    <property type="project" value="TreeGrafter"/>
</dbReference>
<dbReference type="SMART" id="SM00823">
    <property type="entry name" value="PKS_PP"/>
    <property type="match status" value="1"/>
</dbReference>
<dbReference type="Gene3D" id="1.10.1200.10">
    <property type="entry name" value="ACP-like"/>
    <property type="match status" value="1"/>
</dbReference>
<evidence type="ECO:0000313" key="8">
    <source>
        <dbReference type="EMBL" id="AJS09400.1"/>
    </source>
</evidence>
<dbReference type="GO" id="GO:0031177">
    <property type="term" value="F:phosphopantetheine binding"/>
    <property type="evidence" value="ECO:0007669"/>
    <property type="project" value="InterPro"/>
</dbReference>
<name>A0A0D3RLC1_9ACTN</name>
<gene>
    <name evidence="8" type="ORF">HKI118_30</name>
</gene>
<accession>A0A0D3RLC1</accession>
<keyword evidence="1" id="KW-0596">Phosphopantetheine</keyword>
<dbReference type="GO" id="GO:0000035">
    <property type="term" value="F:acyl binding"/>
    <property type="evidence" value="ECO:0007669"/>
    <property type="project" value="TreeGrafter"/>
</dbReference>
<dbReference type="GO" id="GO:0016020">
    <property type="term" value="C:membrane"/>
    <property type="evidence" value="ECO:0007669"/>
    <property type="project" value="GOC"/>
</dbReference>
<dbReference type="SUPFAM" id="SSF47336">
    <property type="entry name" value="ACP-like"/>
    <property type="match status" value="1"/>
</dbReference>
<dbReference type="InterPro" id="IPR009081">
    <property type="entry name" value="PP-bd_ACP"/>
</dbReference>
<dbReference type="GO" id="GO:0009245">
    <property type="term" value="P:lipid A biosynthetic process"/>
    <property type="evidence" value="ECO:0007669"/>
    <property type="project" value="TreeGrafter"/>
</dbReference>
<keyword evidence="6" id="KW-0275">Fatty acid biosynthesis</keyword>
<evidence type="ECO:0000259" key="7">
    <source>
        <dbReference type="PROSITE" id="PS50075"/>
    </source>
</evidence>
<dbReference type="PANTHER" id="PTHR20863">
    <property type="entry name" value="ACYL CARRIER PROTEIN"/>
    <property type="match status" value="1"/>
</dbReference>
<keyword evidence="4" id="KW-0276">Fatty acid metabolism</keyword>